<sequence length="71" mass="8263">MSSNTATTLHTGEIEQDENRNYFCGKYQLKYTYTDQNHKVGEKITILSAIENTDLRTKNKYPQVAQKYTRA</sequence>
<protein>
    <submittedName>
        <fullName evidence="1">Uncharacterized protein</fullName>
    </submittedName>
</protein>
<proteinExistence type="predicted"/>
<dbReference type="Proteomes" id="UP000061382">
    <property type="component" value="Chromosome"/>
</dbReference>
<dbReference type="PATRIC" id="fig|512763.3.peg.1272"/>
<dbReference type="AlphaFoldDB" id="A0A0P0CNG7"/>
<organism evidence="1 2">
    <name type="scientific">Rufibacter tibetensis</name>
    <dbReference type="NCBI Taxonomy" id="512763"/>
    <lineage>
        <taxon>Bacteria</taxon>
        <taxon>Pseudomonadati</taxon>
        <taxon>Bacteroidota</taxon>
        <taxon>Cytophagia</taxon>
        <taxon>Cytophagales</taxon>
        <taxon>Hymenobacteraceae</taxon>
        <taxon>Rufibacter</taxon>
    </lineage>
</organism>
<keyword evidence="2" id="KW-1185">Reference proteome</keyword>
<dbReference type="KEGG" id="rti:DC20_05745"/>
<evidence type="ECO:0000313" key="1">
    <source>
        <dbReference type="EMBL" id="ALJ01248.1"/>
    </source>
</evidence>
<name>A0A0P0CNG7_9BACT</name>
<reference evidence="1 2" key="1">
    <citation type="submission" date="2015-08" db="EMBL/GenBank/DDBJ databases">
        <title>Complete genome sequence of Rufibacter tibetensis strain 1351t, a radiation-resistant bacterium from tibet plateau.</title>
        <authorList>
            <person name="Dai J."/>
        </authorList>
    </citation>
    <scope>NUCLEOTIDE SEQUENCE [LARGE SCALE GENOMIC DNA]</scope>
    <source>
        <strain evidence="1 2">1351</strain>
    </source>
</reference>
<gene>
    <name evidence="1" type="ORF">DC20_05745</name>
</gene>
<dbReference type="EMBL" id="CP012643">
    <property type="protein sequence ID" value="ALJ01248.1"/>
    <property type="molecule type" value="Genomic_DNA"/>
</dbReference>
<accession>A0A0P0CNG7</accession>
<dbReference type="STRING" id="512763.DC20_05745"/>
<evidence type="ECO:0000313" key="2">
    <source>
        <dbReference type="Proteomes" id="UP000061382"/>
    </source>
</evidence>